<feature type="transmembrane region" description="Helical" evidence="2">
    <location>
        <begin position="408"/>
        <end position="431"/>
    </location>
</feature>
<accession>W3XFW9</accession>
<feature type="region of interest" description="Disordered" evidence="1">
    <location>
        <begin position="437"/>
        <end position="456"/>
    </location>
</feature>
<dbReference type="InParanoid" id="W3XFW9"/>
<keyword evidence="2" id="KW-0472">Membrane</keyword>
<protein>
    <submittedName>
        <fullName evidence="4">Uncharacterized protein</fullName>
    </submittedName>
</protein>
<evidence type="ECO:0000256" key="2">
    <source>
        <dbReference type="SAM" id="Phobius"/>
    </source>
</evidence>
<reference evidence="5" key="1">
    <citation type="journal article" date="2015" name="BMC Genomics">
        <title>Genomic and transcriptomic analysis of the endophytic fungus Pestalotiopsis fici reveals its lifestyle and high potential for synthesis of natural products.</title>
        <authorList>
            <person name="Wang X."/>
            <person name="Zhang X."/>
            <person name="Liu L."/>
            <person name="Xiang M."/>
            <person name="Wang W."/>
            <person name="Sun X."/>
            <person name="Che Y."/>
            <person name="Guo L."/>
            <person name="Liu G."/>
            <person name="Guo L."/>
            <person name="Wang C."/>
            <person name="Yin W.B."/>
            <person name="Stadler M."/>
            <person name="Zhang X."/>
            <person name="Liu X."/>
        </authorList>
    </citation>
    <scope>NUCLEOTIDE SEQUENCE [LARGE SCALE GENOMIC DNA]</scope>
    <source>
        <strain evidence="5">W106-1 / CGMCC3.15140</strain>
    </source>
</reference>
<evidence type="ECO:0000256" key="1">
    <source>
        <dbReference type="SAM" id="MobiDB-lite"/>
    </source>
</evidence>
<feature type="signal peptide" evidence="3">
    <location>
        <begin position="1"/>
        <end position="22"/>
    </location>
</feature>
<evidence type="ECO:0000256" key="3">
    <source>
        <dbReference type="SAM" id="SignalP"/>
    </source>
</evidence>
<dbReference type="Gene3D" id="2.120.10.70">
    <property type="entry name" value="Fucose-specific lectin"/>
    <property type="match status" value="2"/>
</dbReference>
<dbReference type="AlphaFoldDB" id="W3XFW9"/>
<dbReference type="Proteomes" id="UP000030651">
    <property type="component" value="Unassembled WGS sequence"/>
</dbReference>
<keyword evidence="3" id="KW-0732">Signal</keyword>
<dbReference type="RefSeq" id="XP_007829104.1">
    <property type="nucleotide sequence ID" value="XM_007830913.1"/>
</dbReference>
<organism evidence="4 5">
    <name type="scientific">Pestalotiopsis fici (strain W106-1 / CGMCC3.15140)</name>
    <dbReference type="NCBI Taxonomy" id="1229662"/>
    <lineage>
        <taxon>Eukaryota</taxon>
        <taxon>Fungi</taxon>
        <taxon>Dikarya</taxon>
        <taxon>Ascomycota</taxon>
        <taxon>Pezizomycotina</taxon>
        <taxon>Sordariomycetes</taxon>
        <taxon>Xylariomycetidae</taxon>
        <taxon>Amphisphaeriales</taxon>
        <taxon>Sporocadaceae</taxon>
        <taxon>Pestalotiopsis</taxon>
    </lineage>
</organism>
<keyword evidence="2" id="KW-0812">Transmembrane</keyword>
<keyword evidence="5" id="KW-1185">Reference proteome</keyword>
<gene>
    <name evidence="4" type="ORF">PFICI_02332</name>
</gene>
<dbReference type="HOGENOM" id="CLU_028617_0_0_1"/>
<name>W3XFW9_PESFW</name>
<dbReference type="eggNOG" id="ENOG502RVY9">
    <property type="taxonomic scope" value="Eukaryota"/>
</dbReference>
<keyword evidence="2" id="KW-1133">Transmembrane helix</keyword>
<dbReference type="EMBL" id="KI912110">
    <property type="protein sequence ID" value="ETS84307.1"/>
    <property type="molecule type" value="Genomic_DNA"/>
</dbReference>
<dbReference type="KEGG" id="pfy:PFICI_02332"/>
<dbReference type="SUPFAM" id="SSF89372">
    <property type="entry name" value="Fucose-specific lectin"/>
    <property type="match status" value="1"/>
</dbReference>
<evidence type="ECO:0000313" key="5">
    <source>
        <dbReference type="Proteomes" id="UP000030651"/>
    </source>
</evidence>
<sequence>MVFAPRRRVLAAVCLFATRAAAGSLAAWYTDLGPSLLLQDDETSHVRYSLCTSENTPILPEDKTIIAPLYKYQPRNGTALAGTGWYDSKITWASIFYQDTNDNIVNSYLKCDPNTGYWLSQGDYIISGNAPSVATGTGLAAVLLGSTGGYRVFYHDTDMTIRQIGYTTDSGWNDIGAVTQDGSLGNAIGAVYSGKKSNITVAAATGSQDIEISQWFDDDSWHISAFPQPLSGDLVTNATNATSIALNTTSAANFTLPAWDGTASSLGVSTHHSGTRSIFYIGTDSALHQASQSGNDAWHIEASPNATFWPSPDAAARGQLAVASDGQNGQLRVYYQSGGQIVELNGDGLDWTIAAAALPNANSTASSGGTSNGGSDSSGSTDDSNGDGSSSSSSSNNSSGGLSTGAKVGVGVGVSMSAVAVVGILGGLFFLRKRQQRRNKESTFGGSTLAGGSSMAPTPNMGYSTAAYPNHVSPQTAYPPYGVLDQTAYHQSNGWETYYSQPHVTPKQPGELETGAPAAQEMPQNFRYHEMVGEGHYREAP</sequence>
<dbReference type="GeneID" id="19267345"/>
<feature type="chain" id="PRO_5004836116" evidence="3">
    <location>
        <begin position="23"/>
        <end position="541"/>
    </location>
</feature>
<evidence type="ECO:0000313" key="4">
    <source>
        <dbReference type="EMBL" id="ETS84307.1"/>
    </source>
</evidence>
<dbReference type="OrthoDB" id="4696326at2759"/>
<proteinExistence type="predicted"/>
<feature type="region of interest" description="Disordered" evidence="1">
    <location>
        <begin position="362"/>
        <end position="402"/>
    </location>
</feature>
<dbReference type="OMA" id="DDTDWRY"/>